<evidence type="ECO:0000313" key="2">
    <source>
        <dbReference type="EMBL" id="TFY70655.1"/>
    </source>
</evidence>
<evidence type="ECO:0000256" key="1">
    <source>
        <dbReference type="SAM" id="MobiDB-lite"/>
    </source>
</evidence>
<organism evidence="2 3">
    <name type="scientific">Dentipellis fragilis</name>
    <dbReference type="NCBI Taxonomy" id="205917"/>
    <lineage>
        <taxon>Eukaryota</taxon>
        <taxon>Fungi</taxon>
        <taxon>Dikarya</taxon>
        <taxon>Basidiomycota</taxon>
        <taxon>Agaricomycotina</taxon>
        <taxon>Agaricomycetes</taxon>
        <taxon>Russulales</taxon>
        <taxon>Hericiaceae</taxon>
        <taxon>Dentipellis</taxon>
    </lineage>
</organism>
<feature type="compositionally biased region" description="Pro residues" evidence="1">
    <location>
        <begin position="129"/>
        <end position="138"/>
    </location>
</feature>
<dbReference type="AlphaFoldDB" id="A0A4Y9Z7D3"/>
<feature type="region of interest" description="Disordered" evidence="1">
    <location>
        <begin position="95"/>
        <end position="190"/>
    </location>
</feature>
<comment type="caution">
    <text evidence="2">The sequence shown here is derived from an EMBL/GenBank/DDBJ whole genome shotgun (WGS) entry which is preliminary data.</text>
</comment>
<proteinExistence type="predicted"/>
<feature type="compositionally biased region" description="Low complexity" evidence="1">
    <location>
        <begin position="264"/>
        <end position="278"/>
    </location>
</feature>
<evidence type="ECO:0000313" key="3">
    <source>
        <dbReference type="Proteomes" id="UP000298327"/>
    </source>
</evidence>
<sequence length="746" mass="82075">MLIGARTASDAPEQWGQYFRVVDDLGALYFKEALRPREPILTLPAFSVPGFALRKYWRLLTNTSEPCIYAPRVRLPSRLRLPPYTLTIADHISSEYSVDEQTPPVSNSPSSPQDEVSHAIDEQSIYIFPSPPSAPPSPSGQSTLSYRVVPGRPKARDESVSSLAQSSVSGTTGWEEIKPSSEHLPGTKTKPLNDRRIEVWQSALDSEVEDSESVLEEEITRASRWDMIPPRIVNEAHALPTQSHPHVVRRARRSVLKAEEHISNIRSRTQSSSSASTSPAVPHPRIRLPLLSFFASFFSIDDATLHLISQSPSHSILFPGSGLPPEVLSDSCEGFGDTTHGMCKLLTMEGETTSVREGMLIACDASIVHSNSFMAAPLPLAGLIGLVKGVWAGGANAAKDFWHLYSHPLCCHGTRYGKCTSLVLLYCTHIYISFALHFRAAISIELGTNFSDPFQWLTTPRSAGPALGSQMSHVHLASDIYARIKAFPKLRAVPVNRLRLFCLDLVLVAFGVRTAYLLDVFAIDLPDVASFFGRVLSDLYEHIPATKALLHIYEPTSGQSFFVNRPLLSRLLKSVLSKASGRLKDTDFLNFIQPSFIHLTDPLSASNEYPAGVSTLLRELGELIDYAQEPSLSLTEGHTQEALVPLAAVLLEYPVAYVPSSTEQSGFLGSVPLDVYECLLTSADSKQHQLLKFSCPSAIGSLHRYLAPEVLISRLKTHLERRLEAATIQDNLSVTHHVETHARVAL</sequence>
<dbReference type="EMBL" id="SEOQ01000089">
    <property type="protein sequence ID" value="TFY70655.1"/>
    <property type="molecule type" value="Genomic_DNA"/>
</dbReference>
<name>A0A4Y9Z7D3_9AGAM</name>
<accession>A0A4Y9Z7D3</accession>
<feature type="compositionally biased region" description="Polar residues" evidence="1">
    <location>
        <begin position="95"/>
        <end position="114"/>
    </location>
</feature>
<dbReference type="Proteomes" id="UP000298327">
    <property type="component" value="Unassembled WGS sequence"/>
</dbReference>
<reference evidence="2 3" key="1">
    <citation type="submission" date="2019-02" db="EMBL/GenBank/DDBJ databases">
        <title>Genome sequencing of the rare red list fungi Dentipellis fragilis.</title>
        <authorList>
            <person name="Buettner E."/>
            <person name="Kellner H."/>
        </authorList>
    </citation>
    <scope>NUCLEOTIDE SEQUENCE [LARGE SCALE GENOMIC DNA]</scope>
    <source>
        <strain evidence="2 3">DSM 105465</strain>
    </source>
</reference>
<keyword evidence="3" id="KW-1185">Reference proteome</keyword>
<feature type="compositionally biased region" description="Low complexity" evidence="1">
    <location>
        <begin position="160"/>
        <end position="169"/>
    </location>
</feature>
<protein>
    <submittedName>
        <fullName evidence="2">Uncharacterized protein</fullName>
    </submittedName>
</protein>
<feature type="region of interest" description="Disordered" evidence="1">
    <location>
        <begin position="260"/>
        <end position="282"/>
    </location>
</feature>
<dbReference type="OrthoDB" id="3267419at2759"/>
<gene>
    <name evidence="2" type="ORF">EVG20_g2345</name>
</gene>